<feature type="domain" description="C2H2-type" evidence="7">
    <location>
        <begin position="265"/>
        <end position="294"/>
    </location>
</feature>
<dbReference type="EMBL" id="JASJQH010000462">
    <property type="protein sequence ID" value="KAK9764259.1"/>
    <property type="molecule type" value="Genomic_DNA"/>
</dbReference>
<evidence type="ECO:0000256" key="5">
    <source>
        <dbReference type="PROSITE-ProRule" id="PRU00042"/>
    </source>
</evidence>
<evidence type="ECO:0000256" key="3">
    <source>
        <dbReference type="ARBA" id="ARBA00023163"/>
    </source>
</evidence>
<dbReference type="Gene3D" id="3.30.160.60">
    <property type="entry name" value="Classic Zinc Finger"/>
    <property type="match status" value="2"/>
</dbReference>
<keyword evidence="2" id="KW-0805">Transcription regulation</keyword>
<keyword evidence="5" id="KW-0479">Metal-binding</keyword>
<evidence type="ECO:0000256" key="4">
    <source>
        <dbReference type="ARBA" id="ARBA00023242"/>
    </source>
</evidence>
<reference evidence="8 9" key="1">
    <citation type="submission" date="2023-04" db="EMBL/GenBank/DDBJ databases">
        <title>Genome of Basidiobolus ranarum AG-B5.</title>
        <authorList>
            <person name="Stajich J.E."/>
            <person name="Carter-House D."/>
            <person name="Gryganskyi A."/>
        </authorList>
    </citation>
    <scope>NUCLEOTIDE SEQUENCE [LARGE SCALE GENOMIC DNA]</scope>
    <source>
        <strain evidence="8 9">AG-B5</strain>
    </source>
</reference>
<dbReference type="InterPro" id="IPR013087">
    <property type="entry name" value="Znf_C2H2_type"/>
</dbReference>
<keyword evidence="5" id="KW-0863">Zinc-finger</keyword>
<dbReference type="InterPro" id="IPR052127">
    <property type="entry name" value="STE12_transcription_factor"/>
</dbReference>
<evidence type="ECO:0000256" key="2">
    <source>
        <dbReference type="ARBA" id="ARBA00023015"/>
    </source>
</evidence>
<dbReference type="SMART" id="SM00355">
    <property type="entry name" value="ZnF_C2H2"/>
    <property type="match status" value="2"/>
</dbReference>
<sequence length="332" mass="38366">MTMNGFSRHLDNSSSLPFTPSHLTQPRSLGKSFLDNSGEKRSILSVSKISDTLHINTSVDYLRRDERIHESNSVTTRNYIPTGTEAHKSYSEYFTQNRSPPFPTKHDFGIEDGVCHWNNCCPLNLKYSMGNERPLTSEWNSITSSPSIHTQALPDSPKISNIYKLLNDEDLNENSEKKHTTTSAHSRTKPIGSHSTHAPSTYHYPPYYHPYLKTADIHRNQMVSYITESPHQSYYYEPGYLSPSDMAYMQTYGYRPMGFLDVKNHTCKFPGCNMRFKRLEHLKRHFRVHTMERPFPCTHEGCGKAFSRSDNLSQHLKTHERRAQKLTQPNLF</sequence>
<comment type="subcellular location">
    <subcellularLocation>
        <location evidence="1">Nucleus</location>
    </subcellularLocation>
</comment>
<dbReference type="PANTHER" id="PTHR47427">
    <property type="entry name" value="PROTEIN STE12"/>
    <property type="match status" value="1"/>
</dbReference>
<dbReference type="InterPro" id="IPR036236">
    <property type="entry name" value="Znf_C2H2_sf"/>
</dbReference>
<dbReference type="SUPFAM" id="SSF57667">
    <property type="entry name" value="beta-beta-alpha zinc fingers"/>
    <property type="match status" value="2"/>
</dbReference>
<dbReference type="PROSITE" id="PS50157">
    <property type="entry name" value="ZINC_FINGER_C2H2_2"/>
    <property type="match status" value="2"/>
</dbReference>
<keyword evidence="4" id="KW-0539">Nucleus</keyword>
<keyword evidence="9" id="KW-1185">Reference proteome</keyword>
<organism evidence="8 9">
    <name type="scientific">Basidiobolus ranarum</name>
    <dbReference type="NCBI Taxonomy" id="34480"/>
    <lineage>
        <taxon>Eukaryota</taxon>
        <taxon>Fungi</taxon>
        <taxon>Fungi incertae sedis</taxon>
        <taxon>Zoopagomycota</taxon>
        <taxon>Entomophthoromycotina</taxon>
        <taxon>Basidiobolomycetes</taxon>
        <taxon>Basidiobolales</taxon>
        <taxon>Basidiobolaceae</taxon>
        <taxon>Basidiobolus</taxon>
    </lineage>
</organism>
<feature type="region of interest" description="Disordered" evidence="6">
    <location>
        <begin position="173"/>
        <end position="198"/>
    </location>
</feature>
<comment type="caution">
    <text evidence="8">The sequence shown here is derived from an EMBL/GenBank/DDBJ whole genome shotgun (WGS) entry which is preliminary data.</text>
</comment>
<accession>A0ABR2WS07</accession>
<evidence type="ECO:0000259" key="7">
    <source>
        <dbReference type="PROSITE" id="PS50157"/>
    </source>
</evidence>
<protein>
    <recommendedName>
        <fullName evidence="7">C2H2-type domain-containing protein</fullName>
    </recommendedName>
</protein>
<evidence type="ECO:0000313" key="8">
    <source>
        <dbReference type="EMBL" id="KAK9764259.1"/>
    </source>
</evidence>
<feature type="compositionally biased region" description="Polar residues" evidence="6">
    <location>
        <begin position="12"/>
        <end position="23"/>
    </location>
</feature>
<feature type="region of interest" description="Disordered" evidence="6">
    <location>
        <begin position="1"/>
        <end position="23"/>
    </location>
</feature>
<gene>
    <name evidence="8" type="ORF">K7432_008382</name>
</gene>
<feature type="domain" description="C2H2-type" evidence="7">
    <location>
        <begin position="295"/>
        <end position="324"/>
    </location>
</feature>
<keyword evidence="3" id="KW-0804">Transcription</keyword>
<evidence type="ECO:0000256" key="1">
    <source>
        <dbReference type="ARBA" id="ARBA00004123"/>
    </source>
</evidence>
<dbReference type="Pfam" id="PF00096">
    <property type="entry name" value="zf-C2H2"/>
    <property type="match status" value="2"/>
</dbReference>
<dbReference type="Proteomes" id="UP001479436">
    <property type="component" value="Unassembled WGS sequence"/>
</dbReference>
<dbReference type="PROSITE" id="PS00028">
    <property type="entry name" value="ZINC_FINGER_C2H2_1"/>
    <property type="match status" value="2"/>
</dbReference>
<proteinExistence type="predicted"/>
<evidence type="ECO:0000313" key="9">
    <source>
        <dbReference type="Proteomes" id="UP001479436"/>
    </source>
</evidence>
<dbReference type="PANTHER" id="PTHR47427:SF1">
    <property type="entry name" value="PROTEIN STE12"/>
    <property type="match status" value="1"/>
</dbReference>
<evidence type="ECO:0000256" key="6">
    <source>
        <dbReference type="SAM" id="MobiDB-lite"/>
    </source>
</evidence>
<name>A0ABR2WS07_9FUNG</name>
<keyword evidence="5" id="KW-0862">Zinc</keyword>